<organism evidence="2">
    <name type="scientific">bioreactor metagenome</name>
    <dbReference type="NCBI Taxonomy" id="1076179"/>
    <lineage>
        <taxon>unclassified sequences</taxon>
        <taxon>metagenomes</taxon>
        <taxon>ecological metagenomes</taxon>
    </lineage>
</organism>
<evidence type="ECO:0000313" key="2">
    <source>
        <dbReference type="EMBL" id="MPM52303.1"/>
    </source>
</evidence>
<dbReference type="EMBL" id="VSSQ01013803">
    <property type="protein sequence ID" value="MPM52303.1"/>
    <property type="molecule type" value="Genomic_DNA"/>
</dbReference>
<dbReference type="AlphaFoldDB" id="A0A645AN65"/>
<gene>
    <name evidence="2" type="ORF">SDC9_99062</name>
</gene>
<proteinExistence type="predicted"/>
<sequence length="153" mass="17168">MDHKKRPDAHRRTRCRFEWPDAGKHPARILPFFCTRCEMLRLPARAKARRELPAAEYEVPIRRRSAALLRPAPASVRKGRRADRAKRTFETCRAALHKANSHPPAVQASTYAPPESRETRTGIEAAIPGSNAPGKSGRLPAPQKDHRCGFPHG</sequence>
<comment type="caution">
    <text evidence="2">The sequence shown here is derived from an EMBL/GenBank/DDBJ whole genome shotgun (WGS) entry which is preliminary data.</text>
</comment>
<feature type="compositionally biased region" description="Basic and acidic residues" evidence="1">
    <location>
        <begin position="143"/>
        <end position="153"/>
    </location>
</feature>
<evidence type="ECO:0000256" key="1">
    <source>
        <dbReference type="SAM" id="MobiDB-lite"/>
    </source>
</evidence>
<protein>
    <submittedName>
        <fullName evidence="2">Uncharacterized protein</fullName>
    </submittedName>
</protein>
<name>A0A645AN65_9ZZZZ</name>
<feature type="region of interest" description="Disordered" evidence="1">
    <location>
        <begin position="96"/>
        <end position="153"/>
    </location>
</feature>
<accession>A0A645AN65</accession>
<reference evidence="2" key="1">
    <citation type="submission" date="2019-08" db="EMBL/GenBank/DDBJ databases">
        <authorList>
            <person name="Kucharzyk K."/>
            <person name="Murdoch R.W."/>
            <person name="Higgins S."/>
            <person name="Loffler F."/>
        </authorList>
    </citation>
    <scope>NUCLEOTIDE SEQUENCE</scope>
</reference>